<accession>A0A843TI28</accession>
<evidence type="ECO:0000313" key="1">
    <source>
        <dbReference type="EMBL" id="MQL69767.1"/>
    </source>
</evidence>
<reference evidence="1" key="1">
    <citation type="submission" date="2017-07" db="EMBL/GenBank/DDBJ databases">
        <title>Taro Niue Genome Assembly and Annotation.</title>
        <authorList>
            <person name="Atibalentja N."/>
            <person name="Keating K."/>
            <person name="Fields C.J."/>
        </authorList>
    </citation>
    <scope>NUCLEOTIDE SEQUENCE</scope>
    <source>
        <strain evidence="1">Niue_2</strain>
        <tissue evidence="1">Leaf</tissue>
    </source>
</reference>
<name>A0A843TI28_COLES</name>
<protein>
    <submittedName>
        <fullName evidence="1">Uncharacterized protein</fullName>
    </submittedName>
</protein>
<proteinExistence type="predicted"/>
<dbReference type="Proteomes" id="UP000652761">
    <property type="component" value="Unassembled WGS sequence"/>
</dbReference>
<evidence type="ECO:0000313" key="2">
    <source>
        <dbReference type="Proteomes" id="UP000652761"/>
    </source>
</evidence>
<comment type="caution">
    <text evidence="1">The sequence shown here is derived from an EMBL/GenBank/DDBJ whole genome shotgun (WGS) entry which is preliminary data.</text>
</comment>
<sequence>MLVENMEVRQEPHQGLFQEGGFLTCNRSEFPSYSEKKGTSGELGETLPCVALWARGLVFVNSKVRTWQLLLSVYPYCPYPT</sequence>
<gene>
    <name evidence="1" type="ORF">Taro_002083</name>
</gene>
<keyword evidence="2" id="KW-1185">Reference proteome</keyword>
<organism evidence="1 2">
    <name type="scientific">Colocasia esculenta</name>
    <name type="common">Wild taro</name>
    <name type="synonym">Arum esculentum</name>
    <dbReference type="NCBI Taxonomy" id="4460"/>
    <lineage>
        <taxon>Eukaryota</taxon>
        <taxon>Viridiplantae</taxon>
        <taxon>Streptophyta</taxon>
        <taxon>Embryophyta</taxon>
        <taxon>Tracheophyta</taxon>
        <taxon>Spermatophyta</taxon>
        <taxon>Magnoliopsida</taxon>
        <taxon>Liliopsida</taxon>
        <taxon>Araceae</taxon>
        <taxon>Aroideae</taxon>
        <taxon>Colocasieae</taxon>
        <taxon>Colocasia</taxon>
    </lineage>
</organism>
<dbReference type="AlphaFoldDB" id="A0A843TI28"/>
<dbReference type="EMBL" id="NMUH01000047">
    <property type="protein sequence ID" value="MQL69767.1"/>
    <property type="molecule type" value="Genomic_DNA"/>
</dbReference>